<dbReference type="InParanoid" id="A0A6M4HAR5"/>
<feature type="chain" id="PRO_5026751107" evidence="1">
    <location>
        <begin position="24"/>
        <end position="345"/>
    </location>
</feature>
<sequence>MHIYRRIGPFVVLGALTMTGAIAQSPPAATPPALVEGQFYYLKGSQSGKNLSALPDETLALSPNTAGWEEWRYTTKTGAGGCPIFESFHGKELRNLPERIARHTPSYLSVIPTRPQGGCVTMADGGRVMIVDPQAGNAIRDMNGQVRSEHFTTPTHTDFFWTPIPVKAAAAGRLPRQWAVHEMFQLRSFHKTYLTATENGTVVHRPVSRESILFKGVLVPSIAPITVLRYGTPFFLLHGGSRPGNIMAVAPLSSPTPPQRLVMPRVTDSQPRAGLEWVIVDPTGVRKNGDLVPFGVQVALRQVASKRFLSVPPEAAAQPYLTPNAQPAQWELWTLEIPEGVYRVP</sequence>
<evidence type="ECO:0000256" key="1">
    <source>
        <dbReference type="SAM" id="SignalP"/>
    </source>
</evidence>
<keyword evidence="1" id="KW-0732">Signal</keyword>
<feature type="signal peptide" evidence="1">
    <location>
        <begin position="1"/>
        <end position="23"/>
    </location>
</feature>
<accession>A0A6M4HAR5</accession>
<dbReference type="Proteomes" id="UP000503096">
    <property type="component" value="Chromosome"/>
</dbReference>
<proteinExistence type="predicted"/>
<dbReference type="KEGG" id="upl:DSM104440_02765"/>
<reference evidence="2 3" key="1">
    <citation type="submission" date="2020-04" db="EMBL/GenBank/DDBJ databases">
        <title>Usitatibacter rugosus gen. nov., sp. nov. and Usitatibacter palustris sp. nov., novel members of Usitatibacteraceae fam. nov. within the order Nitrosomonadales isolated from soil.</title>
        <authorList>
            <person name="Huber K.J."/>
            <person name="Neumann-Schaal M."/>
            <person name="Geppert A."/>
            <person name="Luckner M."/>
            <person name="Wanner G."/>
            <person name="Overmann J."/>
        </authorList>
    </citation>
    <scope>NUCLEOTIDE SEQUENCE [LARGE SCALE GENOMIC DNA]</scope>
    <source>
        <strain evidence="2 3">Swamp67</strain>
    </source>
</reference>
<organism evidence="2 3">
    <name type="scientific">Usitatibacter palustris</name>
    <dbReference type="NCBI Taxonomy" id="2732487"/>
    <lineage>
        <taxon>Bacteria</taxon>
        <taxon>Pseudomonadati</taxon>
        <taxon>Pseudomonadota</taxon>
        <taxon>Betaproteobacteria</taxon>
        <taxon>Nitrosomonadales</taxon>
        <taxon>Usitatibacteraceae</taxon>
        <taxon>Usitatibacter</taxon>
    </lineage>
</organism>
<gene>
    <name evidence="2" type="ORF">DSM104440_02765</name>
</gene>
<evidence type="ECO:0000313" key="3">
    <source>
        <dbReference type="Proteomes" id="UP000503096"/>
    </source>
</evidence>
<evidence type="ECO:0000313" key="2">
    <source>
        <dbReference type="EMBL" id="QJR15938.1"/>
    </source>
</evidence>
<keyword evidence="3" id="KW-1185">Reference proteome</keyword>
<dbReference type="AlphaFoldDB" id="A0A6M4HAR5"/>
<protein>
    <submittedName>
        <fullName evidence="2">Uncharacterized protein</fullName>
    </submittedName>
</protein>
<dbReference type="EMBL" id="CP053073">
    <property type="protein sequence ID" value="QJR15938.1"/>
    <property type="molecule type" value="Genomic_DNA"/>
</dbReference>
<name>A0A6M4HAR5_9PROT</name>
<dbReference type="RefSeq" id="WP_171163649.1">
    <property type="nucleotide sequence ID" value="NZ_CP053073.1"/>
</dbReference>